<dbReference type="Proteomes" id="UP000037510">
    <property type="component" value="Unassembled WGS sequence"/>
</dbReference>
<accession>A0A0L7LH15</accession>
<keyword evidence="2" id="KW-1185">Reference proteome</keyword>
<evidence type="ECO:0000313" key="2">
    <source>
        <dbReference type="Proteomes" id="UP000037510"/>
    </source>
</evidence>
<comment type="caution">
    <text evidence="1">The sequence shown here is derived from an EMBL/GenBank/DDBJ whole genome shotgun (WGS) entry which is preliminary data.</text>
</comment>
<proteinExistence type="predicted"/>
<reference evidence="1 2" key="1">
    <citation type="journal article" date="2015" name="Genome Biol. Evol.">
        <title>The genome of winter moth (Operophtera brumata) provides a genomic perspective on sexual dimorphism and phenology.</title>
        <authorList>
            <person name="Derks M.F."/>
            <person name="Smit S."/>
            <person name="Salis L."/>
            <person name="Schijlen E."/>
            <person name="Bossers A."/>
            <person name="Mateman C."/>
            <person name="Pijl A.S."/>
            <person name="de Ridder D."/>
            <person name="Groenen M.A."/>
            <person name="Visser M.E."/>
            <person name="Megens H.J."/>
        </authorList>
    </citation>
    <scope>NUCLEOTIDE SEQUENCE [LARGE SCALE GENOMIC DNA]</scope>
    <source>
        <strain evidence="1">WM2013NL</strain>
        <tissue evidence="1">Head and thorax</tissue>
    </source>
</reference>
<evidence type="ECO:0000313" key="1">
    <source>
        <dbReference type="EMBL" id="KOB74501.1"/>
    </source>
</evidence>
<sequence length="123" mass="13895">MKESYPDENMLCFVQGFGDGEHGFNKNREFNISESSNVSESNLKFKKRGKPVSLHFKEAVAVEFVQDSRIKKSQALVTGKTLKLTSGSRFPEVKRSLSERLAVITDRSGKKPAKEALTIRKTW</sequence>
<protein>
    <submittedName>
        <fullName evidence="1">Putative glutaredoxin, grx</fullName>
    </submittedName>
</protein>
<organism evidence="1 2">
    <name type="scientific">Operophtera brumata</name>
    <name type="common">Winter moth</name>
    <name type="synonym">Phalaena brumata</name>
    <dbReference type="NCBI Taxonomy" id="104452"/>
    <lineage>
        <taxon>Eukaryota</taxon>
        <taxon>Metazoa</taxon>
        <taxon>Ecdysozoa</taxon>
        <taxon>Arthropoda</taxon>
        <taxon>Hexapoda</taxon>
        <taxon>Insecta</taxon>
        <taxon>Pterygota</taxon>
        <taxon>Neoptera</taxon>
        <taxon>Endopterygota</taxon>
        <taxon>Lepidoptera</taxon>
        <taxon>Glossata</taxon>
        <taxon>Ditrysia</taxon>
        <taxon>Geometroidea</taxon>
        <taxon>Geometridae</taxon>
        <taxon>Larentiinae</taxon>
        <taxon>Operophtera</taxon>
    </lineage>
</organism>
<dbReference type="AlphaFoldDB" id="A0A0L7LH15"/>
<dbReference type="EMBL" id="JTDY01001218">
    <property type="protein sequence ID" value="KOB74501.1"/>
    <property type="molecule type" value="Genomic_DNA"/>
</dbReference>
<name>A0A0L7LH15_OPEBR</name>
<gene>
    <name evidence="1" type="ORF">OBRU01_09053</name>
</gene>